<gene>
    <name evidence="2" type="primary">PEX19</name>
    <name evidence="2" type="ORF">GGI25_002511</name>
</gene>
<accession>A0A9W8G3S9</accession>
<dbReference type="GO" id="GO:0033328">
    <property type="term" value="F:peroxisome membrane targeting sequence binding"/>
    <property type="evidence" value="ECO:0007669"/>
    <property type="project" value="TreeGrafter"/>
</dbReference>
<dbReference type="Pfam" id="PF04614">
    <property type="entry name" value="Pex19"/>
    <property type="match status" value="1"/>
</dbReference>
<dbReference type="InterPro" id="IPR006708">
    <property type="entry name" value="Pex19"/>
</dbReference>
<feature type="compositionally biased region" description="Polar residues" evidence="1">
    <location>
        <begin position="103"/>
        <end position="117"/>
    </location>
</feature>
<keyword evidence="2" id="KW-0675">Receptor</keyword>
<sequence length="323" mass="35368">MSSQPPNDDELDELLDDAFEQFDTSTPQQSSKSQISSEKPASNKSSPPTEATKKADGAALNANFEEEFTRQLSQGMEDLLKETSGANGADSDEMKALLDQLVKQMSSLQADIKPSNSADKDKSVNSSAPAPASELAGFSATEPVVDSAGNEAQGLSFQDKIKATMDKLKESADRADAETESGLGDMDVLDELMRQMDGVGGDAQLDSLVDDVIGQLMSKSVLEQPLKDLDAQYPKYLEKNKEAISKEDYERYQKQHEYVKQILALFDQLDDSSVNDKRVVDLMQKMQEFGQPPSELLKTLAPDIELDEKGEVKEPEPPNCTIM</sequence>
<dbReference type="PANTHER" id="PTHR12774">
    <property type="entry name" value="PEROXISOMAL BIOGENESIS FACTOR 19"/>
    <property type="match status" value="1"/>
</dbReference>
<feature type="compositionally biased region" description="Low complexity" evidence="1">
    <location>
        <begin position="24"/>
        <end position="42"/>
    </location>
</feature>
<dbReference type="AlphaFoldDB" id="A0A9W8G3S9"/>
<dbReference type="OrthoDB" id="21292at2759"/>
<evidence type="ECO:0000313" key="3">
    <source>
        <dbReference type="Proteomes" id="UP001151518"/>
    </source>
</evidence>
<evidence type="ECO:0000256" key="1">
    <source>
        <dbReference type="SAM" id="MobiDB-lite"/>
    </source>
</evidence>
<dbReference type="InterPro" id="IPR038322">
    <property type="entry name" value="Pex19_C_sf"/>
</dbReference>
<dbReference type="GO" id="GO:0045046">
    <property type="term" value="P:protein import into peroxisome membrane"/>
    <property type="evidence" value="ECO:0007669"/>
    <property type="project" value="TreeGrafter"/>
</dbReference>
<dbReference type="PANTHER" id="PTHR12774:SF2">
    <property type="entry name" value="PEROXISOMAL BIOGENESIS FACTOR 19"/>
    <property type="match status" value="1"/>
</dbReference>
<feature type="compositionally biased region" description="Acidic residues" evidence="1">
    <location>
        <begin position="7"/>
        <end position="20"/>
    </location>
</feature>
<proteinExistence type="predicted"/>
<name>A0A9W8G3S9_9FUNG</name>
<comment type="caution">
    <text evidence="2">The sequence shown here is derived from an EMBL/GenBank/DDBJ whole genome shotgun (WGS) entry which is preliminary data.</text>
</comment>
<dbReference type="Gene3D" id="1.20.120.900">
    <property type="entry name" value="Pex19, mPTS binding domain"/>
    <property type="match status" value="1"/>
</dbReference>
<dbReference type="EMBL" id="JANBTW010000022">
    <property type="protein sequence ID" value="KAJ2678339.1"/>
    <property type="molecule type" value="Genomic_DNA"/>
</dbReference>
<dbReference type="GO" id="GO:0005778">
    <property type="term" value="C:peroxisomal membrane"/>
    <property type="evidence" value="ECO:0007669"/>
    <property type="project" value="TreeGrafter"/>
</dbReference>
<organism evidence="2 3">
    <name type="scientific">Coemansia spiralis</name>
    <dbReference type="NCBI Taxonomy" id="417178"/>
    <lineage>
        <taxon>Eukaryota</taxon>
        <taxon>Fungi</taxon>
        <taxon>Fungi incertae sedis</taxon>
        <taxon>Zoopagomycota</taxon>
        <taxon>Kickxellomycotina</taxon>
        <taxon>Kickxellomycetes</taxon>
        <taxon>Kickxellales</taxon>
        <taxon>Kickxellaceae</taxon>
        <taxon>Coemansia</taxon>
    </lineage>
</organism>
<protein>
    <submittedName>
        <fullName evidence="2">Peroxisome chaperone and import receptor</fullName>
    </submittedName>
</protein>
<evidence type="ECO:0000313" key="2">
    <source>
        <dbReference type="EMBL" id="KAJ2678339.1"/>
    </source>
</evidence>
<feature type="region of interest" description="Disordered" evidence="1">
    <location>
        <begin position="1"/>
        <end position="156"/>
    </location>
</feature>
<dbReference type="Proteomes" id="UP001151518">
    <property type="component" value="Unassembled WGS sequence"/>
</dbReference>
<reference evidence="2" key="1">
    <citation type="submission" date="2022-07" db="EMBL/GenBank/DDBJ databases">
        <title>Phylogenomic reconstructions and comparative analyses of Kickxellomycotina fungi.</title>
        <authorList>
            <person name="Reynolds N.K."/>
            <person name="Stajich J.E."/>
            <person name="Barry K."/>
            <person name="Grigoriev I.V."/>
            <person name="Crous P."/>
            <person name="Smith M.E."/>
        </authorList>
    </citation>
    <scope>NUCLEOTIDE SEQUENCE</scope>
    <source>
        <strain evidence="2">NRRL 3115</strain>
    </source>
</reference>